<evidence type="ECO:0000256" key="1">
    <source>
        <dbReference type="ARBA" id="ARBA00009673"/>
    </source>
</evidence>
<gene>
    <name evidence="2 3" type="primary">dtd</name>
    <name evidence="3" type="ORF">ACI76L_07295</name>
</gene>
<dbReference type="CDD" id="cd00563">
    <property type="entry name" value="Dtyr_deacylase"/>
    <property type="match status" value="1"/>
</dbReference>
<dbReference type="GO" id="GO:0051499">
    <property type="term" value="F:D-aminoacyl-tRNA deacylase activity"/>
    <property type="evidence" value="ECO:0007669"/>
    <property type="project" value="UniProtKB-EC"/>
</dbReference>
<dbReference type="EC" id="3.1.1.-" evidence="2"/>
<dbReference type="Gene3D" id="3.50.80.10">
    <property type="entry name" value="D-tyrosyl-tRNA(Tyr) deacylase"/>
    <property type="match status" value="1"/>
</dbReference>
<comment type="catalytic activity">
    <reaction evidence="2">
        <text>a D-aminoacyl-tRNA + H2O = a tRNA + a D-alpha-amino acid + H(+)</text>
        <dbReference type="Rhea" id="RHEA:13953"/>
        <dbReference type="Rhea" id="RHEA-COMP:10123"/>
        <dbReference type="Rhea" id="RHEA-COMP:10124"/>
        <dbReference type="ChEBI" id="CHEBI:15377"/>
        <dbReference type="ChEBI" id="CHEBI:15378"/>
        <dbReference type="ChEBI" id="CHEBI:59871"/>
        <dbReference type="ChEBI" id="CHEBI:78442"/>
        <dbReference type="ChEBI" id="CHEBI:79333"/>
        <dbReference type="EC" id="3.1.1.96"/>
    </reaction>
</comment>
<comment type="similarity">
    <text evidence="1 2">Belongs to the DTD family.</text>
</comment>
<dbReference type="Proteomes" id="UP001622370">
    <property type="component" value="Unassembled WGS sequence"/>
</dbReference>
<evidence type="ECO:0000313" key="3">
    <source>
        <dbReference type="EMBL" id="MFK8293583.1"/>
    </source>
</evidence>
<comment type="catalytic activity">
    <reaction evidence="2">
        <text>glycyl-tRNA(Ala) + H2O = tRNA(Ala) + glycine + H(+)</text>
        <dbReference type="Rhea" id="RHEA:53744"/>
        <dbReference type="Rhea" id="RHEA-COMP:9657"/>
        <dbReference type="Rhea" id="RHEA-COMP:13640"/>
        <dbReference type="ChEBI" id="CHEBI:15377"/>
        <dbReference type="ChEBI" id="CHEBI:15378"/>
        <dbReference type="ChEBI" id="CHEBI:57305"/>
        <dbReference type="ChEBI" id="CHEBI:78442"/>
        <dbReference type="ChEBI" id="CHEBI:78522"/>
    </reaction>
</comment>
<dbReference type="InterPro" id="IPR023509">
    <property type="entry name" value="DTD-like_sf"/>
</dbReference>
<evidence type="ECO:0000256" key="2">
    <source>
        <dbReference type="HAMAP-Rule" id="MF_00518"/>
    </source>
</evidence>
<dbReference type="SUPFAM" id="SSF69500">
    <property type="entry name" value="DTD-like"/>
    <property type="match status" value="1"/>
</dbReference>
<accession>A0ABW8QB29</accession>
<proteinExistence type="inferred from homology"/>
<keyword evidence="4" id="KW-1185">Reference proteome</keyword>
<dbReference type="InterPro" id="IPR003732">
    <property type="entry name" value="Daa-tRNA_deacyls_DTD"/>
</dbReference>
<feature type="short sequence motif" description="Gly-cisPro motif, important for rejection of L-amino acids" evidence="2">
    <location>
        <begin position="138"/>
        <end position="139"/>
    </location>
</feature>
<organism evidence="3 4">
    <name type="scientific">Capnocytophaga stomatis</name>
    <dbReference type="NCBI Taxonomy" id="1848904"/>
    <lineage>
        <taxon>Bacteria</taxon>
        <taxon>Pseudomonadati</taxon>
        <taxon>Bacteroidota</taxon>
        <taxon>Flavobacteriia</taxon>
        <taxon>Flavobacteriales</taxon>
        <taxon>Flavobacteriaceae</taxon>
        <taxon>Capnocytophaga</taxon>
    </lineage>
</organism>
<protein>
    <recommendedName>
        <fullName evidence="2">D-aminoacyl-tRNA deacylase</fullName>
        <shortName evidence="2">DTD</shortName>
        <ecNumber evidence="2">3.1.1.96</ecNumber>
    </recommendedName>
    <alternativeName>
        <fullName evidence="2">Gly-tRNA(Ala) deacylase</fullName>
        <ecNumber evidence="2">3.1.1.-</ecNumber>
    </alternativeName>
</protein>
<evidence type="ECO:0000313" key="4">
    <source>
        <dbReference type="Proteomes" id="UP001622370"/>
    </source>
</evidence>
<keyword evidence="2" id="KW-0963">Cytoplasm</keyword>
<sequence>MRVVIQRVSEASVVIENKIASKINKGLLILVGIEEADTEEDVKWLSAKVASLRIFDDENGVMNLSVKDIDGEVIVVSQFTLHASTKKGNRPSYIKAAKPDISVPLYEGFVRQLQNNLGKEIGTGEFGADMKVNLCNDGPVTIIIDTKNKE</sequence>
<comment type="domain">
    <text evidence="2">A Gly-cisPro motif from one monomer fits into the active site of the other monomer to allow specific chiral rejection of L-amino acids.</text>
</comment>
<dbReference type="Pfam" id="PF02580">
    <property type="entry name" value="Tyr_Deacylase"/>
    <property type="match status" value="1"/>
</dbReference>
<dbReference type="HAMAP" id="MF_00518">
    <property type="entry name" value="Deacylase_Dtd"/>
    <property type="match status" value="1"/>
</dbReference>
<dbReference type="RefSeq" id="WP_405254295.1">
    <property type="nucleotide sequence ID" value="NZ_JBJGWE010000004.1"/>
</dbReference>
<name>A0ABW8QB29_9FLAO</name>
<keyword evidence="2 3" id="KW-0378">Hydrolase</keyword>
<comment type="subunit">
    <text evidence="2">Homodimer.</text>
</comment>
<dbReference type="PANTHER" id="PTHR10472:SF5">
    <property type="entry name" value="D-AMINOACYL-TRNA DEACYLASE 1"/>
    <property type="match status" value="1"/>
</dbReference>
<dbReference type="NCBIfam" id="TIGR00256">
    <property type="entry name" value="D-aminoacyl-tRNA deacylase"/>
    <property type="match status" value="1"/>
</dbReference>
<comment type="function">
    <text evidence="2">An aminoacyl-tRNA editing enzyme that deacylates mischarged D-aminoacyl-tRNAs. Also deacylates mischarged glycyl-tRNA(Ala), protecting cells against glycine mischarging by AlaRS. Acts via tRNA-based rather than protein-based catalysis; rejects L-amino acids rather than detecting D-amino acids in the active site. By recycling D-aminoacyl-tRNA to D-amino acids and free tRNA molecules, this enzyme counteracts the toxicity associated with the formation of D-aminoacyl-tRNA entities in vivo and helps enforce protein L-homochirality.</text>
</comment>
<keyword evidence="2" id="KW-0694">RNA-binding</keyword>
<reference evidence="3 4" key="1">
    <citation type="journal article" date="2016" name="Sci. Rep.">
        <title>Whole genome sequencing identifies a novel species of the genus Capnocytophaga isolated from dog and cat bite wounds in humans.</title>
        <authorList>
            <person name="Zangenah S."/>
            <person name="Abbasi N."/>
            <person name="Andersson A.F."/>
            <person name="Bergman P."/>
        </authorList>
    </citation>
    <scope>NUCLEOTIDE SEQUENCE [LARGE SCALE GENOMIC DNA]</scope>
    <source>
        <strain evidence="3 4">W5</strain>
    </source>
</reference>
<keyword evidence="2" id="KW-0820">tRNA-binding</keyword>
<comment type="subcellular location">
    <subcellularLocation>
        <location evidence="2">Cytoplasm</location>
    </subcellularLocation>
</comment>
<comment type="caution">
    <text evidence="3">The sequence shown here is derived from an EMBL/GenBank/DDBJ whole genome shotgun (WGS) entry which is preliminary data.</text>
</comment>
<dbReference type="EMBL" id="JBJGWJ010000004">
    <property type="protein sequence ID" value="MFK8293583.1"/>
    <property type="molecule type" value="Genomic_DNA"/>
</dbReference>
<dbReference type="PANTHER" id="PTHR10472">
    <property type="entry name" value="D-TYROSYL-TRNA TYR DEACYLASE"/>
    <property type="match status" value="1"/>
</dbReference>
<dbReference type="EC" id="3.1.1.96" evidence="2"/>